<name>A0A2K8KYT8_MARES</name>
<dbReference type="EMBL" id="CP018799">
    <property type="protein sequence ID" value="ATX79942.1"/>
    <property type="molecule type" value="Genomic_DNA"/>
</dbReference>
<evidence type="ECO:0000313" key="2">
    <source>
        <dbReference type="Proteomes" id="UP000231701"/>
    </source>
</evidence>
<proteinExistence type="predicted"/>
<accession>A0A2K8KYT8</accession>
<organism evidence="1 2">
    <name type="scientific">Mariprofundus aestuarium</name>
    <dbReference type="NCBI Taxonomy" id="1921086"/>
    <lineage>
        <taxon>Bacteria</taxon>
        <taxon>Pseudomonadati</taxon>
        <taxon>Pseudomonadota</taxon>
        <taxon>Candidatius Mariprofundia</taxon>
        <taxon>Mariprofundales</taxon>
        <taxon>Mariprofundaceae</taxon>
        <taxon>Mariprofundus</taxon>
    </lineage>
</organism>
<evidence type="ECO:0008006" key="3">
    <source>
        <dbReference type="Google" id="ProtNLM"/>
    </source>
</evidence>
<keyword evidence="2" id="KW-1185">Reference proteome</keyword>
<reference evidence="1 2" key="1">
    <citation type="submission" date="2016-12" db="EMBL/GenBank/DDBJ databases">
        <title>Isolation and genomic insights into novel planktonic Zetaproteobacteria from stratified waters of the Chesapeake Bay.</title>
        <authorList>
            <person name="McAllister S.M."/>
            <person name="Kato S."/>
            <person name="Chan C.S."/>
            <person name="Chiu B.K."/>
            <person name="Field E.K."/>
        </authorList>
    </citation>
    <scope>NUCLEOTIDE SEQUENCE [LARGE SCALE GENOMIC DNA]</scope>
    <source>
        <strain evidence="1 2">CP-5</strain>
    </source>
</reference>
<protein>
    <recommendedName>
        <fullName evidence="3">ASCH domain-containing protein</fullName>
    </recommendedName>
</protein>
<dbReference type="Proteomes" id="UP000231701">
    <property type="component" value="Chromosome"/>
</dbReference>
<evidence type="ECO:0000313" key="1">
    <source>
        <dbReference type="EMBL" id="ATX79942.1"/>
    </source>
</evidence>
<dbReference type="AlphaFoldDB" id="A0A2K8KYT8"/>
<sequence>MNRHSISQHGGNMNNFPEKTCDISRLVRHPKLVSAALEGNKTEQRRDGIYAYPDEEFELDGVVFIVTALKRQNIGDMSDVDAQAEGYASMEAYKSVILNMHKGMEWKGDAKVWVHCFERKR</sequence>
<dbReference type="KEGG" id="maes:Ga0123461_1528"/>
<gene>
    <name evidence="1" type="ORF">Ga0123461_1528</name>
</gene>